<organism evidence="2 3">
    <name type="scientific">Salinispira pacifica</name>
    <dbReference type="NCBI Taxonomy" id="1307761"/>
    <lineage>
        <taxon>Bacteria</taxon>
        <taxon>Pseudomonadati</taxon>
        <taxon>Spirochaetota</taxon>
        <taxon>Spirochaetia</taxon>
        <taxon>Spirochaetales</taxon>
        <taxon>Spirochaetaceae</taxon>
        <taxon>Salinispira</taxon>
    </lineage>
</organism>
<gene>
    <name evidence="2" type="ORF">L21SP2_1761</name>
</gene>
<dbReference type="KEGG" id="slr:L21SP2_1761"/>
<feature type="transmembrane region" description="Helical" evidence="1">
    <location>
        <begin position="67"/>
        <end position="87"/>
    </location>
</feature>
<accession>V5WH70</accession>
<evidence type="ECO:0000313" key="3">
    <source>
        <dbReference type="Proteomes" id="UP000018680"/>
    </source>
</evidence>
<dbReference type="STRING" id="1307761.L21SP2_1761"/>
<protein>
    <submittedName>
        <fullName evidence="2">Uncharacterized protein</fullName>
    </submittedName>
</protein>
<keyword evidence="1" id="KW-0472">Membrane</keyword>
<keyword evidence="1" id="KW-0812">Transmembrane</keyword>
<evidence type="ECO:0000256" key="1">
    <source>
        <dbReference type="SAM" id="Phobius"/>
    </source>
</evidence>
<keyword evidence="3" id="KW-1185">Reference proteome</keyword>
<evidence type="ECO:0000313" key="2">
    <source>
        <dbReference type="EMBL" id="AHC15138.1"/>
    </source>
</evidence>
<dbReference type="Proteomes" id="UP000018680">
    <property type="component" value="Chromosome"/>
</dbReference>
<feature type="transmembrane region" description="Helical" evidence="1">
    <location>
        <begin position="27"/>
        <end position="55"/>
    </location>
</feature>
<reference evidence="2 3" key="1">
    <citation type="journal article" date="2015" name="Stand. Genomic Sci.">
        <title>Complete genome sequence and description of Salinispira pacifica gen. nov., sp. nov., a novel spirochaete isolated form a hypersaline microbial mat.</title>
        <authorList>
            <person name="Ben Hania W."/>
            <person name="Joseph M."/>
            <person name="Schumann P."/>
            <person name="Bunk B."/>
            <person name="Fiebig A."/>
            <person name="Sproer C."/>
            <person name="Klenk H.P."/>
            <person name="Fardeau M.L."/>
            <person name="Spring S."/>
        </authorList>
    </citation>
    <scope>NUCLEOTIDE SEQUENCE [LARGE SCALE GENOMIC DNA]</scope>
    <source>
        <strain evidence="2 3">L21-RPul-D2</strain>
    </source>
</reference>
<dbReference type="EMBL" id="CP006939">
    <property type="protein sequence ID" value="AHC15138.1"/>
    <property type="molecule type" value="Genomic_DNA"/>
</dbReference>
<dbReference type="AlphaFoldDB" id="V5WH70"/>
<name>V5WH70_9SPIO</name>
<keyword evidence="1" id="KW-1133">Transmembrane helix</keyword>
<dbReference type="HOGENOM" id="CLU_2371142_0_0_12"/>
<proteinExistence type="predicted"/>
<sequence>MFLLSSAVIASMMYILGNFQSFMEETQLFILSMIQTVSIVGFVVSLYYLAFLVYWIFRRKRVPFQRLFSALFAIVINILLSAGSLLIQDLSTGLG</sequence>
<dbReference type="RefSeq" id="WP_024268057.1">
    <property type="nucleotide sequence ID" value="NC_023035.1"/>
</dbReference>